<keyword evidence="2" id="KW-0560">Oxidoreductase</keyword>
<keyword evidence="4" id="KW-1185">Reference proteome</keyword>
<dbReference type="STRING" id="225324.SAMN02745126_00361"/>
<dbReference type="InterPro" id="IPR000391">
    <property type="entry name" value="Rng_hydr_dOase-bsu"/>
</dbReference>
<dbReference type="AlphaFoldDB" id="A0A1T4JQY4"/>
<organism evidence="3 4">
    <name type="scientific">Enhydrobacter aerosaccus</name>
    <dbReference type="NCBI Taxonomy" id="225324"/>
    <lineage>
        <taxon>Bacteria</taxon>
        <taxon>Pseudomonadati</taxon>
        <taxon>Pseudomonadota</taxon>
        <taxon>Alphaproteobacteria</taxon>
        <taxon>Hyphomicrobiales</taxon>
        <taxon>Enhydrobacter</taxon>
    </lineage>
</organism>
<keyword evidence="3" id="KW-0223">Dioxygenase</keyword>
<gene>
    <name evidence="3" type="ORF">SAMN02745126_00361</name>
</gene>
<proteinExistence type="inferred from homology"/>
<dbReference type="Proteomes" id="UP000190092">
    <property type="component" value="Unassembled WGS sequence"/>
</dbReference>
<protein>
    <submittedName>
        <fullName evidence="3">Terephthalate 1,2-dioxygenase, beta subunit</fullName>
    </submittedName>
</protein>
<name>A0A1T4JQY4_9HYPH</name>
<sequence>MDVSRLVDLNAAYARAIDTEKFEDWPGFFRDSCLYKVTTVDNVARGLEAGLIYADSRAMLQDRISALRQANIYERQRYRHIVGLPTILESRNGTADVETPFLIVRIMRDGKMEVFATGCYRDKVVTEDDGDLRFAERVVVCDGSRFDTLVAIPF</sequence>
<dbReference type="EMBL" id="FUWJ01000001">
    <property type="protein sequence ID" value="SJZ32558.1"/>
    <property type="molecule type" value="Genomic_DNA"/>
</dbReference>
<evidence type="ECO:0000256" key="2">
    <source>
        <dbReference type="ARBA" id="ARBA00023002"/>
    </source>
</evidence>
<dbReference type="SUPFAM" id="SSF54427">
    <property type="entry name" value="NTF2-like"/>
    <property type="match status" value="1"/>
</dbReference>
<dbReference type="CDD" id="cd00667">
    <property type="entry name" value="ring_hydroxylating_dioxygenases_beta"/>
    <property type="match status" value="1"/>
</dbReference>
<evidence type="ECO:0000313" key="4">
    <source>
        <dbReference type="Proteomes" id="UP000190092"/>
    </source>
</evidence>
<evidence type="ECO:0000313" key="3">
    <source>
        <dbReference type="EMBL" id="SJZ32558.1"/>
    </source>
</evidence>
<dbReference type="GO" id="GO:0051213">
    <property type="term" value="F:dioxygenase activity"/>
    <property type="evidence" value="ECO:0007669"/>
    <property type="project" value="UniProtKB-KW"/>
</dbReference>
<dbReference type="OrthoDB" id="5517499at2"/>
<dbReference type="Gene3D" id="3.10.450.50">
    <property type="match status" value="1"/>
</dbReference>
<accession>A0A1T4JQY4</accession>
<dbReference type="InterPro" id="IPR032710">
    <property type="entry name" value="NTF2-like_dom_sf"/>
</dbReference>
<comment type="similarity">
    <text evidence="1">Belongs to the bacterial ring-hydroxylating dioxygenase beta subunit family.</text>
</comment>
<reference evidence="4" key="1">
    <citation type="submission" date="2017-02" db="EMBL/GenBank/DDBJ databases">
        <authorList>
            <person name="Varghese N."/>
            <person name="Submissions S."/>
        </authorList>
    </citation>
    <scope>NUCLEOTIDE SEQUENCE [LARGE SCALE GENOMIC DNA]</scope>
    <source>
        <strain evidence="4">ATCC 27094</strain>
    </source>
</reference>
<dbReference type="Pfam" id="PF00866">
    <property type="entry name" value="Ring_hydroxyl_B"/>
    <property type="match status" value="1"/>
</dbReference>
<evidence type="ECO:0000256" key="1">
    <source>
        <dbReference type="ARBA" id="ARBA00009570"/>
    </source>
</evidence>
<dbReference type="RefSeq" id="WP_085932106.1">
    <property type="nucleotide sequence ID" value="NZ_FUWJ01000001.1"/>
</dbReference>